<protein>
    <submittedName>
        <fullName evidence="2">Uncharacterized protein</fullName>
    </submittedName>
</protein>
<proteinExistence type="predicted"/>
<name>A0A9P4UMV9_9PEZI</name>
<comment type="caution">
    <text evidence="2">The sequence shown here is derived from an EMBL/GenBank/DDBJ whole genome shotgun (WGS) entry which is preliminary data.</text>
</comment>
<dbReference type="EMBL" id="MU003826">
    <property type="protein sequence ID" value="KAF2718365.1"/>
    <property type="molecule type" value="Genomic_DNA"/>
</dbReference>
<feature type="region of interest" description="Disordered" evidence="1">
    <location>
        <begin position="45"/>
        <end position="74"/>
    </location>
</feature>
<dbReference type="AlphaFoldDB" id="A0A9P4UMV9"/>
<evidence type="ECO:0000313" key="3">
    <source>
        <dbReference type="Proteomes" id="UP000799441"/>
    </source>
</evidence>
<reference evidence="2" key="1">
    <citation type="journal article" date="2020" name="Stud. Mycol.">
        <title>101 Dothideomycetes genomes: a test case for predicting lifestyles and emergence of pathogens.</title>
        <authorList>
            <person name="Haridas S."/>
            <person name="Albert R."/>
            <person name="Binder M."/>
            <person name="Bloem J."/>
            <person name="Labutti K."/>
            <person name="Salamov A."/>
            <person name="Andreopoulos B."/>
            <person name="Baker S."/>
            <person name="Barry K."/>
            <person name="Bills G."/>
            <person name="Bluhm B."/>
            <person name="Cannon C."/>
            <person name="Castanera R."/>
            <person name="Culley D."/>
            <person name="Daum C."/>
            <person name="Ezra D."/>
            <person name="Gonzalez J."/>
            <person name="Henrissat B."/>
            <person name="Kuo A."/>
            <person name="Liang C."/>
            <person name="Lipzen A."/>
            <person name="Lutzoni F."/>
            <person name="Magnuson J."/>
            <person name="Mondo S."/>
            <person name="Nolan M."/>
            <person name="Ohm R."/>
            <person name="Pangilinan J."/>
            <person name="Park H.-J."/>
            <person name="Ramirez L."/>
            <person name="Alfaro M."/>
            <person name="Sun H."/>
            <person name="Tritt A."/>
            <person name="Yoshinaga Y."/>
            <person name="Zwiers L.-H."/>
            <person name="Turgeon B."/>
            <person name="Goodwin S."/>
            <person name="Spatafora J."/>
            <person name="Crous P."/>
            <person name="Grigoriev I."/>
        </authorList>
    </citation>
    <scope>NUCLEOTIDE SEQUENCE</scope>
    <source>
        <strain evidence="2">CBS 116435</strain>
    </source>
</reference>
<evidence type="ECO:0000313" key="2">
    <source>
        <dbReference type="EMBL" id="KAF2718365.1"/>
    </source>
</evidence>
<sequence>MFTLTIILQQSLIYTSGCTEAQAVPQSHFSPPPSGRAANRLLTLRGPRSPHQSCHRRRCAQLPRAPAPPPPRSSSSYPYVIRQMHTHTHAHTWTHSCTSKSCVLEYCNVSQNALHASASPKDPPDGLHCGKSLNVHSLQGRPGLLPCCLVQTGSK</sequence>
<gene>
    <name evidence="2" type="ORF">K431DRAFT_137788</name>
</gene>
<dbReference type="Proteomes" id="UP000799441">
    <property type="component" value="Unassembled WGS sequence"/>
</dbReference>
<organism evidence="2 3">
    <name type="scientific">Polychaeton citri CBS 116435</name>
    <dbReference type="NCBI Taxonomy" id="1314669"/>
    <lineage>
        <taxon>Eukaryota</taxon>
        <taxon>Fungi</taxon>
        <taxon>Dikarya</taxon>
        <taxon>Ascomycota</taxon>
        <taxon>Pezizomycotina</taxon>
        <taxon>Dothideomycetes</taxon>
        <taxon>Dothideomycetidae</taxon>
        <taxon>Capnodiales</taxon>
        <taxon>Capnodiaceae</taxon>
        <taxon>Polychaeton</taxon>
    </lineage>
</organism>
<accession>A0A9P4UMV9</accession>
<evidence type="ECO:0000256" key="1">
    <source>
        <dbReference type="SAM" id="MobiDB-lite"/>
    </source>
</evidence>
<keyword evidence="3" id="KW-1185">Reference proteome</keyword>